<dbReference type="EMBL" id="JAYXHS010000003">
    <property type="protein sequence ID" value="MEC5387588.1"/>
    <property type="molecule type" value="Genomic_DNA"/>
</dbReference>
<dbReference type="Proteomes" id="UP001331561">
    <property type="component" value="Unassembled WGS sequence"/>
</dbReference>
<proteinExistence type="predicted"/>
<gene>
    <name evidence="1" type="ORF">VVD49_17785</name>
</gene>
<keyword evidence="2" id="KW-1185">Reference proteome</keyword>
<reference evidence="1 2" key="1">
    <citation type="submission" date="2024-01" db="EMBL/GenBank/DDBJ databases">
        <title>Uliginosibacterium soil sp. nov.</title>
        <authorList>
            <person name="Lv Y."/>
        </authorList>
    </citation>
    <scope>NUCLEOTIDE SEQUENCE [LARGE SCALE GENOMIC DNA]</scope>
    <source>
        <strain evidence="1 2">H3</strain>
    </source>
</reference>
<comment type="caution">
    <text evidence="1">The sequence shown here is derived from an EMBL/GenBank/DDBJ whole genome shotgun (WGS) entry which is preliminary data.</text>
</comment>
<name>A0ABU6K6S9_9RHOO</name>
<protein>
    <submittedName>
        <fullName evidence="1">Uncharacterized protein</fullName>
    </submittedName>
</protein>
<evidence type="ECO:0000313" key="2">
    <source>
        <dbReference type="Proteomes" id="UP001331561"/>
    </source>
</evidence>
<evidence type="ECO:0000313" key="1">
    <source>
        <dbReference type="EMBL" id="MEC5387588.1"/>
    </source>
</evidence>
<accession>A0ABU6K6S9</accession>
<dbReference type="RefSeq" id="WP_327600556.1">
    <property type="nucleotide sequence ID" value="NZ_JAYXHS010000003.1"/>
</dbReference>
<organism evidence="1 2">
    <name type="scientific">Uliginosibacterium silvisoli</name>
    <dbReference type="NCBI Taxonomy" id="3114758"/>
    <lineage>
        <taxon>Bacteria</taxon>
        <taxon>Pseudomonadati</taxon>
        <taxon>Pseudomonadota</taxon>
        <taxon>Betaproteobacteria</taxon>
        <taxon>Rhodocyclales</taxon>
        <taxon>Zoogloeaceae</taxon>
        <taxon>Uliginosibacterium</taxon>
    </lineage>
</organism>
<sequence>MGTWELDMWLTETALSASAPALASSLVAMTQFAERPSPEAAQRIVCQLDCASEDESCDAATRAICALLARCWLYGPDAAACDWRGSFRARP</sequence>